<dbReference type="PANTHER" id="PTHR35551:SF1">
    <property type="entry name" value="ACCLIMATION OF PHOTOSYNTHESIS TO ENVIRONMENT"/>
    <property type="match status" value="1"/>
</dbReference>
<organism evidence="2 3">
    <name type="scientific">Prochlorococcus marinus XMU1408</name>
    <dbReference type="NCBI Taxonomy" id="2213228"/>
    <lineage>
        <taxon>Bacteria</taxon>
        <taxon>Bacillati</taxon>
        <taxon>Cyanobacteriota</taxon>
        <taxon>Cyanophyceae</taxon>
        <taxon>Synechococcales</taxon>
        <taxon>Prochlorococcaceae</taxon>
        <taxon>Prochlorococcus</taxon>
    </lineage>
</organism>
<dbReference type="RefSeq" id="WP_158466180.1">
    <property type="nucleotide sequence ID" value="NZ_QJUE01000002.1"/>
</dbReference>
<sequence>MNKLLSPGNLITIGGASLSLIGLTAYFTDATNLSVPTFFYGVPIFLIGISLKTTEVPPALRVVSANKFAKEREKGPEELGKLIKDVTRWRYGQSCQLEASLRVLKLWDIDNPPQLIEIEELVKDGNYGLRMRFEMAGVPLERWNDKKERLGRFFAKGLCAELFCPTPGEIDLTLLPPKQEENQKENE</sequence>
<keyword evidence="1" id="KW-0812">Transmembrane</keyword>
<dbReference type="AlphaFoldDB" id="A0A318R166"/>
<dbReference type="Proteomes" id="UP000247807">
    <property type="component" value="Unassembled WGS sequence"/>
</dbReference>
<reference evidence="2 3" key="1">
    <citation type="journal article" date="2018" name="Appl. Environ. Microbiol.">
        <title>Genome rearrangement shapes Prochlorococcus ecological adaptation.</title>
        <authorList>
            <person name="Yan W."/>
            <person name="Wei S."/>
            <person name="Wang Q."/>
            <person name="Xiao X."/>
            <person name="Zeng Q."/>
            <person name="Jiao N."/>
            <person name="Zhang R."/>
        </authorList>
    </citation>
    <scope>NUCLEOTIDE SEQUENCE [LARGE SCALE GENOMIC DNA]</scope>
    <source>
        <strain evidence="2 3">XMU1408</strain>
    </source>
</reference>
<name>A0A318R166_PROMR</name>
<evidence type="ECO:0000313" key="2">
    <source>
        <dbReference type="EMBL" id="PYE02685.1"/>
    </source>
</evidence>
<feature type="transmembrane region" description="Helical" evidence="1">
    <location>
        <begin position="33"/>
        <end position="51"/>
    </location>
</feature>
<dbReference type="OrthoDB" id="542452at2"/>
<proteinExistence type="predicted"/>
<protein>
    <submittedName>
        <fullName evidence="2">DUF2854 domain-containing protein</fullName>
    </submittedName>
</protein>
<keyword evidence="1" id="KW-0472">Membrane</keyword>
<feature type="transmembrane region" description="Helical" evidence="1">
    <location>
        <begin position="7"/>
        <end position="27"/>
    </location>
</feature>
<accession>A0A318R166</accession>
<evidence type="ECO:0000256" key="1">
    <source>
        <dbReference type="SAM" id="Phobius"/>
    </source>
</evidence>
<dbReference type="PANTHER" id="PTHR35551">
    <property type="match status" value="1"/>
</dbReference>
<keyword evidence="1" id="KW-1133">Transmembrane helix</keyword>
<comment type="caution">
    <text evidence="2">The sequence shown here is derived from an EMBL/GenBank/DDBJ whole genome shotgun (WGS) entry which is preliminary data.</text>
</comment>
<dbReference type="InterPro" id="IPR021275">
    <property type="entry name" value="DUF2854"/>
</dbReference>
<dbReference type="Pfam" id="PF11016">
    <property type="entry name" value="DUF2854"/>
    <property type="match status" value="1"/>
</dbReference>
<dbReference type="EMBL" id="QJUE01000002">
    <property type="protein sequence ID" value="PYE02685.1"/>
    <property type="molecule type" value="Genomic_DNA"/>
</dbReference>
<evidence type="ECO:0000313" key="3">
    <source>
        <dbReference type="Proteomes" id="UP000247807"/>
    </source>
</evidence>
<gene>
    <name evidence="2" type="ORF">DNJ73_02735</name>
</gene>